<evidence type="ECO:0000256" key="1">
    <source>
        <dbReference type="SAM" id="MobiDB-lite"/>
    </source>
</evidence>
<dbReference type="EMBL" id="BPLF01000001">
    <property type="protein sequence ID" value="GIX61814.1"/>
    <property type="molecule type" value="Genomic_DNA"/>
</dbReference>
<sequence>MTRPVLNEPERLDAHREEEPAAPRGSSVLRNSRPEPQGGTSGGGAKGESSEVARLSKVMEFANLIVDQKSVEIKELKPVEVEALRRHFVPYVQQMKVIELRQKEFDLVKQRIDINAEVYMLYKQEVEASNQELLRD</sequence>
<accession>A0AAV4LT47</accession>
<proteinExistence type="predicted"/>
<feature type="region of interest" description="Disordered" evidence="1">
    <location>
        <begin position="1"/>
        <end position="51"/>
    </location>
</feature>
<feature type="compositionally biased region" description="Basic and acidic residues" evidence="1">
    <location>
        <begin position="8"/>
        <end position="21"/>
    </location>
</feature>
<dbReference type="AlphaFoldDB" id="A0AAV4LT47"/>
<keyword evidence="3" id="KW-1185">Reference proteome</keyword>
<dbReference type="RefSeq" id="XP_067713885.1">
    <property type="nucleotide sequence ID" value="XM_067857784.1"/>
</dbReference>
<dbReference type="GeneID" id="94193297"/>
<dbReference type="Proteomes" id="UP001497744">
    <property type="component" value="Unassembled WGS sequence"/>
</dbReference>
<comment type="caution">
    <text evidence="2">The sequence shown here is derived from an EMBL/GenBank/DDBJ whole genome shotgun (WGS) entry which is preliminary data.</text>
</comment>
<protein>
    <submittedName>
        <fullName evidence="2">TNFAIP3-interacting protein 1 isoform X5</fullName>
    </submittedName>
</protein>
<evidence type="ECO:0000313" key="3">
    <source>
        <dbReference type="Proteomes" id="UP001497744"/>
    </source>
</evidence>
<name>A0AAV4LT47_BABCB</name>
<evidence type="ECO:0000313" key="2">
    <source>
        <dbReference type="EMBL" id="GIX61814.1"/>
    </source>
</evidence>
<gene>
    <name evidence="2" type="ORF">BcabD6B2_12490</name>
</gene>
<organism evidence="2 3">
    <name type="scientific">Babesia caballi</name>
    <dbReference type="NCBI Taxonomy" id="5871"/>
    <lineage>
        <taxon>Eukaryota</taxon>
        <taxon>Sar</taxon>
        <taxon>Alveolata</taxon>
        <taxon>Apicomplexa</taxon>
        <taxon>Aconoidasida</taxon>
        <taxon>Piroplasmida</taxon>
        <taxon>Babesiidae</taxon>
        <taxon>Babesia</taxon>
    </lineage>
</organism>
<reference evidence="2 3" key="1">
    <citation type="submission" date="2021-06" db="EMBL/GenBank/DDBJ databases">
        <title>Genome sequence of Babesia caballi.</title>
        <authorList>
            <person name="Yamagishi J."/>
            <person name="Kidaka T."/>
            <person name="Ochi A."/>
        </authorList>
    </citation>
    <scope>NUCLEOTIDE SEQUENCE [LARGE SCALE GENOMIC DNA]</scope>
    <source>
        <strain evidence="2">USDA-D6B2</strain>
    </source>
</reference>